<name>A0A8B6X497_9BURK</name>
<organism evidence="4 5">
    <name type="scientific">Derxia gummosa DSM 723</name>
    <dbReference type="NCBI Taxonomy" id="1121388"/>
    <lineage>
        <taxon>Bacteria</taxon>
        <taxon>Pseudomonadati</taxon>
        <taxon>Pseudomonadota</taxon>
        <taxon>Betaproteobacteria</taxon>
        <taxon>Burkholderiales</taxon>
        <taxon>Alcaligenaceae</taxon>
        <taxon>Derxia</taxon>
    </lineage>
</organism>
<dbReference type="InterPro" id="IPR028098">
    <property type="entry name" value="Glyco_trans_4-like_N"/>
</dbReference>
<dbReference type="Gene3D" id="3.40.50.2000">
    <property type="entry name" value="Glycogen Phosphorylase B"/>
    <property type="match status" value="2"/>
</dbReference>
<protein>
    <submittedName>
        <fullName evidence="5">Glycosyltransferase</fullName>
        <ecNumber evidence="5">2.4.-.-</ecNumber>
    </submittedName>
</protein>
<dbReference type="AlphaFoldDB" id="A0A8B6X497"/>
<dbReference type="Pfam" id="PF13439">
    <property type="entry name" value="Glyco_transf_4"/>
    <property type="match status" value="1"/>
</dbReference>
<dbReference type="InterPro" id="IPR050194">
    <property type="entry name" value="Glycosyltransferase_grp1"/>
</dbReference>
<dbReference type="PANTHER" id="PTHR45947:SF13">
    <property type="entry name" value="TRANSFERASE"/>
    <property type="match status" value="1"/>
</dbReference>
<dbReference type="Proteomes" id="UP000675920">
    <property type="component" value="Unplaced"/>
</dbReference>
<dbReference type="PANTHER" id="PTHR45947">
    <property type="entry name" value="SULFOQUINOVOSYL TRANSFERASE SQD2"/>
    <property type="match status" value="1"/>
</dbReference>
<dbReference type="OrthoDB" id="267270at2"/>
<feature type="domain" description="Glycosyltransferase subfamily 4-like N-terminal" evidence="3">
    <location>
        <begin position="15"/>
        <end position="204"/>
    </location>
</feature>
<reference evidence="5" key="1">
    <citation type="submission" date="2025-08" db="UniProtKB">
        <authorList>
            <consortium name="RefSeq"/>
        </authorList>
    </citation>
    <scope>IDENTIFICATION</scope>
</reference>
<evidence type="ECO:0000256" key="1">
    <source>
        <dbReference type="SAM" id="MobiDB-lite"/>
    </source>
</evidence>
<accession>A0A8B6X497</accession>
<feature type="domain" description="Glycosyl transferase family 1" evidence="2">
    <location>
        <begin position="222"/>
        <end position="360"/>
    </location>
</feature>
<evidence type="ECO:0000313" key="5">
    <source>
        <dbReference type="RefSeq" id="WP_028311764.1"/>
    </source>
</evidence>
<feature type="region of interest" description="Disordered" evidence="1">
    <location>
        <begin position="403"/>
        <end position="426"/>
    </location>
</feature>
<evidence type="ECO:0000259" key="3">
    <source>
        <dbReference type="Pfam" id="PF13439"/>
    </source>
</evidence>
<dbReference type="GO" id="GO:0016757">
    <property type="term" value="F:glycosyltransferase activity"/>
    <property type="evidence" value="ECO:0007669"/>
    <property type="project" value="InterPro"/>
</dbReference>
<proteinExistence type="predicted"/>
<sequence>MRILFVSANYGGNVVGGAQVSIRLVAEEMVKLGHDVAVASIDDGKPDLPDWQMPGLRRFRFDVENLYWRPARRPGALRRLAWHLIDRSPGHHSRSLGRIMDDFMPDVVHTNVLGGVGSGPWRAARRRGIPIVHSVHDYYVMCLTSGMRRGGNCARPCKSCDVLSSVTAGDSALVDGVIYVSQHMRDTHRAARRFAGARHETILHGPQATSPVFPARPPLRHGTPVRFGYLGRIAPDKGIDRLLNEFRRLPDCQTWTLKVAGNGSAPYTETLRARSAGLPVEFVGVVEARRFFQSIDVLVVPSLWNEPAARVVYEAGLAGVAPIVSRRGGLPELVAQGSRGWVYEPDEAGALAALLEGCINAPATIAARANAWESVTSTFAIADVTARTLDFYRQVIASRTTRARHSRDSEVSLEDTSLRESPHADH</sequence>
<feature type="compositionally biased region" description="Basic and acidic residues" evidence="1">
    <location>
        <begin position="406"/>
        <end position="426"/>
    </location>
</feature>
<dbReference type="SUPFAM" id="SSF53756">
    <property type="entry name" value="UDP-Glycosyltransferase/glycogen phosphorylase"/>
    <property type="match status" value="1"/>
</dbReference>
<evidence type="ECO:0000259" key="2">
    <source>
        <dbReference type="Pfam" id="PF00534"/>
    </source>
</evidence>
<dbReference type="RefSeq" id="WP_028311764.1">
    <property type="nucleotide sequence ID" value="NZ_AXWS01000013.1"/>
</dbReference>
<dbReference type="InterPro" id="IPR001296">
    <property type="entry name" value="Glyco_trans_1"/>
</dbReference>
<evidence type="ECO:0000313" key="4">
    <source>
        <dbReference type="Proteomes" id="UP000675920"/>
    </source>
</evidence>
<dbReference type="EC" id="2.4.-.-" evidence="5"/>
<dbReference type="Pfam" id="PF00534">
    <property type="entry name" value="Glycos_transf_1"/>
    <property type="match status" value="1"/>
</dbReference>
<keyword evidence="4" id="KW-1185">Reference proteome</keyword>